<dbReference type="SUPFAM" id="SSF52540">
    <property type="entry name" value="P-loop containing nucleoside triphosphate hydrolases"/>
    <property type="match status" value="1"/>
</dbReference>
<feature type="region of interest" description="Disordered" evidence="2">
    <location>
        <begin position="528"/>
        <end position="560"/>
    </location>
</feature>
<evidence type="ECO:0000256" key="2">
    <source>
        <dbReference type="SAM" id="MobiDB-lite"/>
    </source>
</evidence>
<dbReference type="PANTHER" id="PTHR32039:SF7">
    <property type="entry name" value="COMPETENCE PROTEIN COMM"/>
    <property type="match status" value="1"/>
</dbReference>
<dbReference type="InterPro" id="IPR000523">
    <property type="entry name" value="Mg_chelatse_chII-like_cat_dom"/>
</dbReference>
<dbReference type="Gene3D" id="3.30.230.10">
    <property type="match status" value="1"/>
</dbReference>
<keyword evidence="5" id="KW-1185">Reference proteome</keyword>
<accession>A0ABV3DB14</accession>
<protein>
    <submittedName>
        <fullName evidence="4">YifB family Mg chelatase-like AAA ATPase</fullName>
    </submittedName>
</protein>
<dbReference type="CDD" id="cd00009">
    <property type="entry name" value="AAA"/>
    <property type="match status" value="1"/>
</dbReference>
<evidence type="ECO:0000313" key="5">
    <source>
        <dbReference type="Proteomes" id="UP001551482"/>
    </source>
</evidence>
<dbReference type="SMART" id="SM00382">
    <property type="entry name" value="AAA"/>
    <property type="match status" value="1"/>
</dbReference>
<evidence type="ECO:0000259" key="3">
    <source>
        <dbReference type="SMART" id="SM00382"/>
    </source>
</evidence>
<dbReference type="InterPro" id="IPR045006">
    <property type="entry name" value="CHLI-like"/>
</dbReference>
<name>A0ABV3DB14_9ACTN</name>
<gene>
    <name evidence="4" type="ORF">AB0C36_02550</name>
</gene>
<dbReference type="InterPro" id="IPR004482">
    <property type="entry name" value="Mg_chelat-rel"/>
</dbReference>
<dbReference type="PANTHER" id="PTHR32039">
    <property type="entry name" value="MAGNESIUM-CHELATASE SUBUNIT CHLI"/>
    <property type="match status" value="1"/>
</dbReference>
<evidence type="ECO:0000313" key="4">
    <source>
        <dbReference type="EMBL" id="MEU8132369.1"/>
    </source>
</evidence>
<dbReference type="InterPro" id="IPR020568">
    <property type="entry name" value="Ribosomal_Su5_D2-typ_SF"/>
</dbReference>
<comment type="similarity">
    <text evidence="1">Belongs to the Mg-chelatase subunits D/I family. ComM subfamily.</text>
</comment>
<dbReference type="NCBIfam" id="TIGR00368">
    <property type="entry name" value="YifB family Mg chelatase-like AAA ATPase"/>
    <property type="match status" value="1"/>
</dbReference>
<dbReference type="InterPro" id="IPR025158">
    <property type="entry name" value="Mg_chelat-rel_C"/>
</dbReference>
<dbReference type="InterPro" id="IPR003593">
    <property type="entry name" value="AAA+_ATPase"/>
</dbReference>
<dbReference type="Proteomes" id="UP001551482">
    <property type="component" value="Unassembled WGS sequence"/>
</dbReference>
<feature type="domain" description="AAA+ ATPase" evidence="3">
    <location>
        <begin position="227"/>
        <end position="411"/>
    </location>
</feature>
<dbReference type="InterPro" id="IPR014721">
    <property type="entry name" value="Ribsml_uS5_D2-typ_fold_subgr"/>
</dbReference>
<sequence>MAFARTRSVTLLGVDGVLVEVQADIEPGLAVFNLVGLPDKSVSESRDRVRAALVNSDEEWPPRRITVGLSPATVPKTGSGFDLAVACAIVAANGKLDPDRLTDLVMVGEVGLDGRVRPVRGILPAVMAAAAADCRRVVVPESVAVEARLVPDVSVLGVRSLRHLLAVLRGQPVPDEPVLVTRPGPDPDTVGPMLVSGPGVPGVPAPDLAEVAGQARARRALEVCAAGGHHLYLLGPPGAGKTMLAERLPGLLPPLGTAAALEVSAVHSVAGTLPPDRPLVKEPPFCAPHHSATMPSLVGGGNGLPRPGAVSLAHHGVLFLDEAPEFSSRALDALRQPLEGGTVTVARSAGTLRFPARFLLVLAANPCPCGRFAGKGLDCTCSAAMRSKYLARLSGPLLDRIDVRVTVDPVSRAELLEPEGTGESTKVVAARVREARDRAAHRFEGTPWTTNAEVPGRELRTRWSTEPDALATAARDLERGMLTARGLDRVLRVAWTIADLRGRDRPAMADVDTALEFRTGVRRGAAAAVEPVGDAEHTGRTGRNGGSGGSGGLGGLGHAARSGRITTDMAQATLAQLATMDVDRELHDPEFDFAGEA</sequence>
<dbReference type="EMBL" id="JBEZFP010000004">
    <property type="protein sequence ID" value="MEU8132369.1"/>
    <property type="molecule type" value="Genomic_DNA"/>
</dbReference>
<dbReference type="Pfam" id="PF13335">
    <property type="entry name" value="Mg_chelatase_C"/>
    <property type="match status" value="1"/>
</dbReference>
<dbReference type="RefSeq" id="WP_358348069.1">
    <property type="nucleotide sequence ID" value="NZ_JBEZFP010000004.1"/>
</dbReference>
<dbReference type="Gene3D" id="3.40.50.300">
    <property type="entry name" value="P-loop containing nucleotide triphosphate hydrolases"/>
    <property type="match status" value="1"/>
</dbReference>
<evidence type="ECO:0000256" key="1">
    <source>
        <dbReference type="ARBA" id="ARBA00006354"/>
    </source>
</evidence>
<dbReference type="Pfam" id="PF01078">
    <property type="entry name" value="Mg_chelatase"/>
    <property type="match status" value="1"/>
</dbReference>
<comment type="caution">
    <text evidence="4">The sequence shown here is derived from an EMBL/GenBank/DDBJ whole genome shotgun (WGS) entry which is preliminary data.</text>
</comment>
<reference evidence="4 5" key="1">
    <citation type="submission" date="2024-06" db="EMBL/GenBank/DDBJ databases">
        <title>The Natural Products Discovery Center: Release of the First 8490 Sequenced Strains for Exploring Actinobacteria Biosynthetic Diversity.</title>
        <authorList>
            <person name="Kalkreuter E."/>
            <person name="Kautsar S.A."/>
            <person name="Yang D."/>
            <person name="Bader C.D."/>
            <person name="Teijaro C.N."/>
            <person name="Fluegel L."/>
            <person name="Davis C.M."/>
            <person name="Simpson J.R."/>
            <person name="Lauterbach L."/>
            <person name="Steele A.D."/>
            <person name="Gui C."/>
            <person name="Meng S."/>
            <person name="Li G."/>
            <person name="Viehrig K."/>
            <person name="Ye F."/>
            <person name="Su P."/>
            <person name="Kiefer A.F."/>
            <person name="Nichols A."/>
            <person name="Cepeda A.J."/>
            <person name="Yan W."/>
            <person name="Fan B."/>
            <person name="Jiang Y."/>
            <person name="Adhikari A."/>
            <person name="Zheng C.-J."/>
            <person name="Schuster L."/>
            <person name="Cowan T.M."/>
            <person name="Smanski M.J."/>
            <person name="Chevrette M.G."/>
            <person name="De Carvalho L.P.S."/>
            <person name="Shen B."/>
        </authorList>
    </citation>
    <scope>NUCLEOTIDE SEQUENCE [LARGE SCALE GENOMIC DNA]</scope>
    <source>
        <strain evidence="4 5">NPDC048946</strain>
    </source>
</reference>
<proteinExistence type="inferred from homology"/>
<dbReference type="SUPFAM" id="SSF54211">
    <property type="entry name" value="Ribosomal protein S5 domain 2-like"/>
    <property type="match status" value="1"/>
</dbReference>
<organism evidence="4 5">
    <name type="scientific">Streptodolium elevatio</name>
    <dbReference type="NCBI Taxonomy" id="3157996"/>
    <lineage>
        <taxon>Bacteria</taxon>
        <taxon>Bacillati</taxon>
        <taxon>Actinomycetota</taxon>
        <taxon>Actinomycetes</taxon>
        <taxon>Kitasatosporales</taxon>
        <taxon>Streptomycetaceae</taxon>
        <taxon>Streptodolium</taxon>
    </lineage>
</organism>
<dbReference type="InterPro" id="IPR027417">
    <property type="entry name" value="P-loop_NTPase"/>
</dbReference>
<dbReference type="Pfam" id="PF13541">
    <property type="entry name" value="ChlI"/>
    <property type="match status" value="1"/>
</dbReference>
<feature type="compositionally biased region" description="Gly residues" evidence="2">
    <location>
        <begin position="542"/>
        <end position="557"/>
    </location>
</feature>